<name>A0AA41ZPJ8_9GAMM</name>
<reference evidence="1" key="1">
    <citation type="submission" date="2022-11" db="EMBL/GenBank/DDBJ databases">
        <title>Larsenimonas rhizosphaerae sp. nov., isolated from a tidal mudflat.</title>
        <authorList>
            <person name="Lee S.D."/>
            <person name="Kim I.S."/>
        </authorList>
    </citation>
    <scope>NUCLEOTIDE SEQUENCE</scope>
    <source>
        <strain evidence="1">GH2-1</strain>
    </source>
</reference>
<gene>
    <name evidence="1" type="ORF">OQ287_11345</name>
</gene>
<dbReference type="RefSeq" id="WP_265896485.1">
    <property type="nucleotide sequence ID" value="NZ_JAPIVE010000003.1"/>
</dbReference>
<evidence type="ECO:0000313" key="2">
    <source>
        <dbReference type="Proteomes" id="UP001165678"/>
    </source>
</evidence>
<accession>A0AA41ZPJ8</accession>
<proteinExistence type="predicted"/>
<dbReference type="Proteomes" id="UP001165678">
    <property type="component" value="Unassembled WGS sequence"/>
</dbReference>
<protein>
    <submittedName>
        <fullName evidence="1">Uncharacterized protein</fullName>
    </submittedName>
</protein>
<dbReference type="EMBL" id="JAPIVE010000003">
    <property type="protein sequence ID" value="MCX2524835.1"/>
    <property type="molecule type" value="Genomic_DNA"/>
</dbReference>
<sequence length="118" mass="13602">MNWGSFFGVEVRGDESDDEMAYKQLEYWIATTKKILSKKEKYKDRILVLNHAEFCISPEVEINKLAEYSGVNISSDLSSDLYSIPDRKAALPRYRDMDTGIFDSRQIEFVKSQGFGTE</sequence>
<evidence type="ECO:0000313" key="1">
    <source>
        <dbReference type="EMBL" id="MCX2524835.1"/>
    </source>
</evidence>
<organism evidence="1 2">
    <name type="scientific">Larsenimonas rhizosphaerae</name>
    <dbReference type="NCBI Taxonomy" id="2944682"/>
    <lineage>
        <taxon>Bacteria</taxon>
        <taxon>Pseudomonadati</taxon>
        <taxon>Pseudomonadota</taxon>
        <taxon>Gammaproteobacteria</taxon>
        <taxon>Oceanospirillales</taxon>
        <taxon>Halomonadaceae</taxon>
        <taxon>Larsenimonas</taxon>
    </lineage>
</organism>
<dbReference type="AlphaFoldDB" id="A0AA41ZPJ8"/>
<keyword evidence="2" id="KW-1185">Reference proteome</keyword>
<comment type="caution">
    <text evidence="1">The sequence shown here is derived from an EMBL/GenBank/DDBJ whole genome shotgun (WGS) entry which is preliminary data.</text>
</comment>